<organism evidence="3 4">
    <name type="scientific">Phyllobacterium sophorae</name>
    <dbReference type="NCBI Taxonomy" id="1520277"/>
    <lineage>
        <taxon>Bacteria</taxon>
        <taxon>Pseudomonadati</taxon>
        <taxon>Pseudomonadota</taxon>
        <taxon>Alphaproteobacteria</taxon>
        <taxon>Hyphomicrobiales</taxon>
        <taxon>Phyllobacteriaceae</taxon>
        <taxon>Phyllobacterium</taxon>
    </lineage>
</organism>
<evidence type="ECO:0000256" key="1">
    <source>
        <dbReference type="ARBA" id="ARBA00010364"/>
    </source>
</evidence>
<sequence length="104" mass="11239">MYFRKERDGVTLFVRLTPKSARDMIEGVEATDGGRAHLKARARAVPEDGRANAALEKLLAKWLGLAPRDVTIASGATSRVKQVRVSGDPEALAIKLSALVSPDR</sequence>
<dbReference type="HAMAP" id="MF_00634">
    <property type="entry name" value="UPF0235"/>
    <property type="match status" value="1"/>
</dbReference>
<protein>
    <recommendedName>
        <fullName evidence="2">UPF0235 protein CU103_01110</fullName>
    </recommendedName>
</protein>
<proteinExistence type="inferred from homology"/>
<dbReference type="NCBIfam" id="NF002348">
    <property type="entry name" value="PRK01310.1"/>
    <property type="match status" value="1"/>
</dbReference>
<dbReference type="RefSeq" id="WP_106662077.1">
    <property type="nucleotide sequence ID" value="NZ_PGGM01000001.1"/>
</dbReference>
<dbReference type="NCBIfam" id="TIGR00251">
    <property type="entry name" value="DUF167 family protein"/>
    <property type="match status" value="1"/>
</dbReference>
<keyword evidence="4" id="KW-1185">Reference proteome</keyword>
<dbReference type="Proteomes" id="UP000241764">
    <property type="component" value="Unassembled WGS sequence"/>
</dbReference>
<comment type="similarity">
    <text evidence="1 2">Belongs to the UPF0235 family.</text>
</comment>
<name>A0A2P7BKL0_9HYPH</name>
<dbReference type="Pfam" id="PF02594">
    <property type="entry name" value="DUF167"/>
    <property type="match status" value="1"/>
</dbReference>
<dbReference type="SMART" id="SM01152">
    <property type="entry name" value="DUF167"/>
    <property type="match status" value="1"/>
</dbReference>
<gene>
    <name evidence="3" type="ORF">CU103_01110</name>
</gene>
<dbReference type="InterPro" id="IPR036591">
    <property type="entry name" value="YggU-like_sf"/>
</dbReference>
<accession>A0A2P7BKL0</accession>
<dbReference type="OrthoDB" id="9801972at2"/>
<evidence type="ECO:0000256" key="2">
    <source>
        <dbReference type="HAMAP-Rule" id="MF_00634"/>
    </source>
</evidence>
<reference evidence="4" key="1">
    <citation type="submission" date="2017-11" db="EMBL/GenBank/DDBJ databases">
        <authorList>
            <person name="Kuznetsova I."/>
            <person name="Sazanova A."/>
            <person name="Chirak E."/>
            <person name="Safronova V."/>
            <person name="Willems A."/>
        </authorList>
    </citation>
    <scope>NUCLEOTIDE SEQUENCE [LARGE SCALE GENOMIC DNA]</scope>
    <source>
        <strain evidence="4">CCBAU 03422</strain>
    </source>
</reference>
<comment type="caution">
    <text evidence="3">The sequence shown here is derived from an EMBL/GenBank/DDBJ whole genome shotgun (WGS) entry which is preliminary data.</text>
</comment>
<dbReference type="InterPro" id="IPR003746">
    <property type="entry name" value="DUF167"/>
</dbReference>
<dbReference type="AlphaFoldDB" id="A0A2P7BKL0"/>
<dbReference type="SUPFAM" id="SSF69786">
    <property type="entry name" value="YggU-like"/>
    <property type="match status" value="1"/>
</dbReference>
<evidence type="ECO:0000313" key="4">
    <source>
        <dbReference type="Proteomes" id="UP000241764"/>
    </source>
</evidence>
<dbReference type="EMBL" id="PGGM01000001">
    <property type="protein sequence ID" value="PSH67006.1"/>
    <property type="molecule type" value="Genomic_DNA"/>
</dbReference>
<evidence type="ECO:0000313" key="3">
    <source>
        <dbReference type="EMBL" id="PSH67006.1"/>
    </source>
</evidence>
<dbReference type="Gene3D" id="3.30.1200.10">
    <property type="entry name" value="YggU-like"/>
    <property type="match status" value="1"/>
</dbReference>